<comment type="function">
    <text evidence="1">VSG forms a coat on the surface of the parasite. The trypanosome evades the immune response of the host by expressing a series of antigenically distinct VSGs from an estimated 1000 VSG genes.</text>
</comment>
<name>A0A1J0R8K5_9TRYP</name>
<dbReference type="GO" id="GO:0098552">
    <property type="term" value="C:side of membrane"/>
    <property type="evidence" value="ECO:0007669"/>
    <property type="project" value="UniProtKB-KW"/>
</dbReference>
<dbReference type="GO" id="GO:0005886">
    <property type="term" value="C:plasma membrane"/>
    <property type="evidence" value="ECO:0007669"/>
    <property type="project" value="UniProtKB-SubCell"/>
</dbReference>
<proteinExistence type="predicted"/>
<evidence type="ECO:0000256" key="4">
    <source>
        <dbReference type="ARBA" id="ARBA00022622"/>
    </source>
</evidence>
<dbReference type="Pfam" id="PF13206">
    <property type="entry name" value="VSG_B"/>
    <property type="match status" value="1"/>
</dbReference>
<evidence type="ECO:0000313" key="11">
    <source>
        <dbReference type="EMBL" id="APD74233.1"/>
    </source>
</evidence>
<dbReference type="EMBL" id="KX700277">
    <property type="protein sequence ID" value="APD74233.1"/>
    <property type="molecule type" value="Genomic_DNA"/>
</dbReference>
<evidence type="ECO:0000259" key="10">
    <source>
        <dbReference type="Pfam" id="PF13206"/>
    </source>
</evidence>
<dbReference type="InterPro" id="IPR027446">
    <property type="entry name" value="VSG_C_dom_sf"/>
</dbReference>
<keyword evidence="5" id="KW-0732">Signal</keyword>
<dbReference type="VEuPathDB" id="TriTrypDB:Tb927.10.16560"/>
<sequence>MKKLKIGTQSADEYKTISSPLQRAAANVHLRKLAAHAKQAFQLYSTASKDANAADKAGIQAELIQAAYGPQATDKTPKPAVTLDVSGAWAAGCGPDAASRSVVGDLYCMCTSTESGQAAACSAAFTYTQWSGAQTSNFPSKAASLIQSCGKTTLDQLTAADVTAAIGNFVAVLRFKASGSQRAACLGQAECGACDGTSSKLCVDYSKYFTTTAEGGYSKIPWVQSLLSAKTKLQARERQQSTIENTANQITGLLEQAKAVYHAAVAGELVTANTERQAAKTQPEVVLKESEDSCNKKEKNECKPPCKLVDEDSGKKSAHWIKRK</sequence>
<organism evidence="11">
    <name type="scientific">Trypanosoma brucei</name>
    <dbReference type="NCBI Taxonomy" id="5691"/>
    <lineage>
        <taxon>Eukaryota</taxon>
        <taxon>Discoba</taxon>
        <taxon>Euglenozoa</taxon>
        <taxon>Kinetoplastea</taxon>
        <taxon>Metakinetoplastina</taxon>
        <taxon>Trypanosomatida</taxon>
        <taxon>Trypanosomatidae</taxon>
        <taxon>Trypanosoma</taxon>
    </lineage>
</organism>
<dbReference type="AlphaFoldDB" id="A0A1J0R8K5"/>
<feature type="compositionally biased region" description="Basic and acidic residues" evidence="9">
    <location>
        <begin position="286"/>
        <end position="315"/>
    </location>
</feature>
<evidence type="ECO:0000256" key="9">
    <source>
        <dbReference type="SAM" id="MobiDB-lite"/>
    </source>
</evidence>
<feature type="region of interest" description="Disordered" evidence="9">
    <location>
        <begin position="275"/>
        <end position="324"/>
    </location>
</feature>
<dbReference type="Gene3D" id="4.10.110.20">
    <property type="entry name" value="Variant surface glycoprotein MITAT 1.2, VSG 221, C-terminal domain"/>
    <property type="match status" value="1"/>
</dbReference>
<evidence type="ECO:0000256" key="5">
    <source>
        <dbReference type="ARBA" id="ARBA00022729"/>
    </source>
</evidence>
<keyword evidence="3" id="KW-1003">Cell membrane</keyword>
<accession>A0A1J0R8K5</accession>
<evidence type="ECO:0000256" key="2">
    <source>
        <dbReference type="ARBA" id="ARBA00004609"/>
    </source>
</evidence>
<comment type="subcellular location">
    <subcellularLocation>
        <location evidence="2">Cell membrane</location>
        <topology evidence="2">Lipid-anchor</topology>
        <topology evidence="2">GPI-anchor</topology>
    </subcellularLocation>
</comment>
<keyword evidence="6" id="KW-0472">Membrane</keyword>
<evidence type="ECO:0000256" key="8">
    <source>
        <dbReference type="ARBA" id="ARBA00023288"/>
    </source>
</evidence>
<keyword evidence="7" id="KW-0325">Glycoprotein</keyword>
<keyword evidence="8" id="KW-0449">Lipoprotein</keyword>
<dbReference type="InterPro" id="IPR025932">
    <property type="entry name" value="Trypano_VSG_B_N_dom"/>
</dbReference>
<keyword evidence="4" id="KW-0336">GPI-anchor</keyword>
<dbReference type="SUPFAM" id="SSF118251">
    <property type="entry name" value="Variant surface glycoprotein MITAT 1.2, VSG 221, C-terminal domain"/>
    <property type="match status" value="1"/>
</dbReference>
<evidence type="ECO:0000256" key="3">
    <source>
        <dbReference type="ARBA" id="ARBA00022475"/>
    </source>
</evidence>
<evidence type="ECO:0000256" key="7">
    <source>
        <dbReference type="ARBA" id="ARBA00023180"/>
    </source>
</evidence>
<reference evidence="11" key="1">
    <citation type="submission" date="2016-08" db="EMBL/GenBank/DDBJ databases">
        <title>VSG repertoire of Trypanosoma brucei EATRO 1125.</title>
        <authorList>
            <person name="Cross G.A."/>
        </authorList>
    </citation>
    <scope>NUCLEOTIDE SEQUENCE</scope>
    <source>
        <strain evidence="11">EATRO 1125</strain>
    </source>
</reference>
<feature type="domain" description="Trypanosome variant surface glycoprotein B-type N-terminal" evidence="10">
    <location>
        <begin position="11"/>
        <end position="251"/>
    </location>
</feature>
<protein>
    <submittedName>
        <fullName evidence="11">Variant surface glycoprotein 1125.2803</fullName>
    </submittedName>
</protein>
<evidence type="ECO:0000256" key="1">
    <source>
        <dbReference type="ARBA" id="ARBA00002523"/>
    </source>
</evidence>
<evidence type="ECO:0000256" key="6">
    <source>
        <dbReference type="ARBA" id="ARBA00023136"/>
    </source>
</evidence>